<keyword evidence="2" id="KW-1133">Transmembrane helix</keyword>
<reference evidence="3" key="2">
    <citation type="journal article" date="2022" name="Res Sq">
        <title>Comparative Genomics Reveals Insights into the Divergent Evolution of Astigmatic Mites and Household Pest Adaptations.</title>
        <authorList>
            <person name="Xiong Q."/>
            <person name="Wan A.T.-Y."/>
            <person name="Liu X.-Y."/>
            <person name="Fung C.S.-H."/>
            <person name="Xiao X."/>
            <person name="Malainual N."/>
            <person name="Hou J."/>
            <person name="Wang L."/>
            <person name="Wang M."/>
            <person name="Yang K."/>
            <person name="Cui Y."/>
            <person name="Leung E."/>
            <person name="Nong W."/>
            <person name="Shin S.-K."/>
            <person name="Au S."/>
            <person name="Jeong K.Y."/>
            <person name="Chew F.T."/>
            <person name="Hui J."/>
            <person name="Leung T.F."/>
            <person name="Tungtrongchitr A."/>
            <person name="Zhong N."/>
            <person name="Liu Z."/>
            <person name="Tsui S."/>
        </authorList>
    </citation>
    <scope>NUCLEOTIDE SEQUENCE</scope>
    <source>
        <strain evidence="3">Derf</strain>
        <tissue evidence="3">Whole organism</tissue>
    </source>
</reference>
<evidence type="ECO:0000256" key="1">
    <source>
        <dbReference type="SAM" id="MobiDB-lite"/>
    </source>
</evidence>
<feature type="transmembrane region" description="Helical" evidence="2">
    <location>
        <begin position="39"/>
        <end position="57"/>
    </location>
</feature>
<keyword evidence="2" id="KW-0472">Membrane</keyword>
<feature type="region of interest" description="Disordered" evidence="1">
    <location>
        <begin position="110"/>
        <end position="130"/>
    </location>
</feature>
<sequence>MNRIESTTVMVEKKGQYNNTSLTFNKKCLTSTTEHIHSLQIFFILISLLFSHIHSFIKKGTGNKKPSSPKIGTIHIDDNDREKIKYVVTTKIETLEANVKKSEKKLSANLSRNKGLSSSSSSSYNHQSESIPGKRFDAVAIIDLSSSVRFYFCDVEFQKK</sequence>
<evidence type="ECO:0000313" key="3">
    <source>
        <dbReference type="EMBL" id="KAH9501659.1"/>
    </source>
</evidence>
<dbReference type="Proteomes" id="UP000790347">
    <property type="component" value="Unassembled WGS sequence"/>
</dbReference>
<dbReference type="AlphaFoldDB" id="A0A922HSN5"/>
<keyword evidence="4" id="KW-1185">Reference proteome</keyword>
<reference evidence="3" key="1">
    <citation type="submission" date="2013-05" db="EMBL/GenBank/DDBJ databases">
        <authorList>
            <person name="Yim A.K.Y."/>
            <person name="Chan T.F."/>
            <person name="Ji K.M."/>
            <person name="Liu X.Y."/>
            <person name="Zhou J.W."/>
            <person name="Li R.Q."/>
            <person name="Yang K.Y."/>
            <person name="Li J."/>
            <person name="Li M."/>
            <person name="Law P.T.W."/>
            <person name="Wu Y.L."/>
            <person name="Cai Z.L."/>
            <person name="Qin H."/>
            <person name="Bao Y."/>
            <person name="Leung R.K.K."/>
            <person name="Ng P.K.S."/>
            <person name="Zou J."/>
            <person name="Zhong X.J."/>
            <person name="Ran P.X."/>
            <person name="Zhong N.S."/>
            <person name="Liu Z.G."/>
            <person name="Tsui S.K.W."/>
        </authorList>
    </citation>
    <scope>NUCLEOTIDE SEQUENCE</scope>
    <source>
        <strain evidence="3">Derf</strain>
        <tissue evidence="3">Whole organism</tissue>
    </source>
</reference>
<organism evidence="3 4">
    <name type="scientific">Dermatophagoides farinae</name>
    <name type="common">American house dust mite</name>
    <dbReference type="NCBI Taxonomy" id="6954"/>
    <lineage>
        <taxon>Eukaryota</taxon>
        <taxon>Metazoa</taxon>
        <taxon>Ecdysozoa</taxon>
        <taxon>Arthropoda</taxon>
        <taxon>Chelicerata</taxon>
        <taxon>Arachnida</taxon>
        <taxon>Acari</taxon>
        <taxon>Acariformes</taxon>
        <taxon>Sarcoptiformes</taxon>
        <taxon>Astigmata</taxon>
        <taxon>Psoroptidia</taxon>
        <taxon>Analgoidea</taxon>
        <taxon>Pyroglyphidae</taxon>
        <taxon>Dermatophagoidinae</taxon>
        <taxon>Dermatophagoides</taxon>
    </lineage>
</organism>
<gene>
    <name evidence="3" type="ORF">DERF_012492</name>
</gene>
<name>A0A922HSN5_DERFA</name>
<evidence type="ECO:0000313" key="4">
    <source>
        <dbReference type="Proteomes" id="UP000790347"/>
    </source>
</evidence>
<evidence type="ECO:0000256" key="2">
    <source>
        <dbReference type="SAM" id="Phobius"/>
    </source>
</evidence>
<keyword evidence="2" id="KW-0812">Transmembrane</keyword>
<dbReference type="EMBL" id="ASGP02000006">
    <property type="protein sequence ID" value="KAH9501659.1"/>
    <property type="molecule type" value="Genomic_DNA"/>
</dbReference>
<protein>
    <submittedName>
        <fullName evidence="3">Uncharacterized protein</fullName>
    </submittedName>
</protein>
<proteinExistence type="predicted"/>
<comment type="caution">
    <text evidence="3">The sequence shown here is derived from an EMBL/GenBank/DDBJ whole genome shotgun (WGS) entry which is preliminary data.</text>
</comment>
<accession>A0A922HSN5</accession>